<sequence>TLTKEDEIKDKQISIKKSKSQLTTNFERNGLTLQEKNRLDGQLEYLQMKEHFKGKEDSGKGSALHHADKGEWMKEFVDCILCENADTIPTLQEYQIQQEHKKEKEKEFGLPLSDSFKMKASDLTENELDDRLSIMNLILKPKIIFFPTLFFPVPQYSSYRLLLLKIKKNDKKLIFLYVHFQKKLCNFVVMCYQQFAERNI</sequence>
<keyword evidence="2" id="KW-1185">Reference proteome</keyword>
<gene>
    <name evidence="1" type="ORF">RFI_18550</name>
</gene>
<dbReference type="EMBL" id="ASPP01014531">
    <property type="protein sequence ID" value="ETO18705.1"/>
    <property type="molecule type" value="Genomic_DNA"/>
</dbReference>
<dbReference type="Proteomes" id="UP000023152">
    <property type="component" value="Unassembled WGS sequence"/>
</dbReference>
<feature type="non-terminal residue" evidence="1">
    <location>
        <position position="1"/>
    </location>
</feature>
<protein>
    <submittedName>
        <fullName evidence="1">Uncharacterized protein</fullName>
    </submittedName>
</protein>
<comment type="caution">
    <text evidence="1">The sequence shown here is derived from an EMBL/GenBank/DDBJ whole genome shotgun (WGS) entry which is preliminary data.</text>
</comment>
<dbReference type="AlphaFoldDB" id="X6MXF1"/>
<organism evidence="1 2">
    <name type="scientific">Reticulomyxa filosa</name>
    <dbReference type="NCBI Taxonomy" id="46433"/>
    <lineage>
        <taxon>Eukaryota</taxon>
        <taxon>Sar</taxon>
        <taxon>Rhizaria</taxon>
        <taxon>Retaria</taxon>
        <taxon>Foraminifera</taxon>
        <taxon>Monothalamids</taxon>
        <taxon>Reticulomyxidae</taxon>
        <taxon>Reticulomyxa</taxon>
    </lineage>
</organism>
<reference evidence="1 2" key="1">
    <citation type="journal article" date="2013" name="Curr. Biol.">
        <title>The Genome of the Foraminiferan Reticulomyxa filosa.</title>
        <authorList>
            <person name="Glockner G."/>
            <person name="Hulsmann N."/>
            <person name="Schleicher M."/>
            <person name="Noegel A.A."/>
            <person name="Eichinger L."/>
            <person name="Gallinger C."/>
            <person name="Pawlowski J."/>
            <person name="Sierra R."/>
            <person name="Euteneuer U."/>
            <person name="Pillet L."/>
            <person name="Moustafa A."/>
            <person name="Platzer M."/>
            <person name="Groth M."/>
            <person name="Szafranski K."/>
            <person name="Schliwa M."/>
        </authorList>
    </citation>
    <scope>NUCLEOTIDE SEQUENCE [LARGE SCALE GENOMIC DNA]</scope>
</reference>
<evidence type="ECO:0000313" key="1">
    <source>
        <dbReference type="EMBL" id="ETO18705.1"/>
    </source>
</evidence>
<proteinExistence type="predicted"/>
<name>X6MXF1_RETFI</name>
<accession>X6MXF1</accession>
<evidence type="ECO:0000313" key="2">
    <source>
        <dbReference type="Proteomes" id="UP000023152"/>
    </source>
</evidence>